<dbReference type="Gene3D" id="1.20.1530.20">
    <property type="match status" value="1"/>
</dbReference>
<dbReference type="Pfam" id="PF01758">
    <property type="entry name" value="SBF"/>
    <property type="match status" value="1"/>
</dbReference>
<protein>
    <submittedName>
        <fullName evidence="9">Uncharacterized protein</fullName>
    </submittedName>
</protein>
<dbReference type="AlphaFoldDB" id="A0A4Z0A4L1"/>
<organism evidence="9 10">
    <name type="scientific">Hericium alpestre</name>
    <dbReference type="NCBI Taxonomy" id="135208"/>
    <lineage>
        <taxon>Eukaryota</taxon>
        <taxon>Fungi</taxon>
        <taxon>Dikarya</taxon>
        <taxon>Basidiomycota</taxon>
        <taxon>Agaricomycotina</taxon>
        <taxon>Agaricomycetes</taxon>
        <taxon>Russulales</taxon>
        <taxon>Hericiaceae</taxon>
        <taxon>Hericium</taxon>
    </lineage>
</organism>
<evidence type="ECO:0000256" key="1">
    <source>
        <dbReference type="ARBA" id="ARBA00004651"/>
    </source>
</evidence>
<comment type="similarity">
    <text evidence="2">Belongs to the arsenical resistance-3 (ACR3) (TC 2.A.59) family.</text>
</comment>
<gene>
    <name evidence="9" type="ORF">EWM64_g2747</name>
</gene>
<evidence type="ECO:0000313" key="10">
    <source>
        <dbReference type="Proteomes" id="UP000298061"/>
    </source>
</evidence>
<feature type="transmembrane region" description="Helical" evidence="8">
    <location>
        <begin position="20"/>
        <end position="51"/>
    </location>
</feature>
<dbReference type="OrthoDB" id="187348at2759"/>
<keyword evidence="6 8" id="KW-1133">Transmembrane helix</keyword>
<feature type="transmembrane region" description="Helical" evidence="8">
    <location>
        <begin position="104"/>
        <end position="122"/>
    </location>
</feature>
<dbReference type="STRING" id="135208.A0A4Z0A4L1"/>
<proteinExistence type="inferred from homology"/>
<keyword evidence="4" id="KW-1003">Cell membrane</keyword>
<keyword evidence="7 8" id="KW-0472">Membrane</keyword>
<dbReference type="Proteomes" id="UP000298061">
    <property type="component" value="Unassembled WGS sequence"/>
</dbReference>
<comment type="subcellular location">
    <subcellularLocation>
        <location evidence="1">Cell membrane</location>
        <topology evidence="1">Multi-pass membrane protein</topology>
    </subcellularLocation>
</comment>
<evidence type="ECO:0000256" key="2">
    <source>
        <dbReference type="ARBA" id="ARBA00010110"/>
    </source>
</evidence>
<dbReference type="InterPro" id="IPR038770">
    <property type="entry name" value="Na+/solute_symporter_sf"/>
</dbReference>
<dbReference type="InterPro" id="IPR002657">
    <property type="entry name" value="BilAc:Na_symport/Acr3"/>
</dbReference>
<dbReference type="GO" id="GO:0005886">
    <property type="term" value="C:plasma membrane"/>
    <property type="evidence" value="ECO:0007669"/>
    <property type="project" value="UniProtKB-SubCell"/>
</dbReference>
<evidence type="ECO:0000256" key="3">
    <source>
        <dbReference type="ARBA" id="ARBA00022448"/>
    </source>
</evidence>
<evidence type="ECO:0000256" key="5">
    <source>
        <dbReference type="ARBA" id="ARBA00022692"/>
    </source>
</evidence>
<name>A0A4Z0A4L1_9AGAM</name>
<sequence length="155" mass="16823">MLGVAWATLPEASLERERKGVLLVGVAAVIHGTKQYLGIPLAVGMLTRLAVLKLLKPAGVRRFFAYFGPVAVLGLLYTIIVLFANQGKRIIDNIGSVFRICVPLVLYFSIVWTSTFFAFWAFSRSRRGSTMGGYDKAVTQAFTAGSNNASIPVPP</sequence>
<dbReference type="PANTHER" id="PTHR43057:SF1">
    <property type="entry name" value="ARSENICAL-RESISTANCE PROTEIN 3"/>
    <property type="match status" value="1"/>
</dbReference>
<dbReference type="GO" id="GO:0015105">
    <property type="term" value="F:arsenite transmembrane transporter activity"/>
    <property type="evidence" value="ECO:0007669"/>
    <property type="project" value="TreeGrafter"/>
</dbReference>
<dbReference type="PANTHER" id="PTHR43057">
    <property type="entry name" value="ARSENITE EFFLUX TRANSPORTER"/>
    <property type="match status" value="1"/>
</dbReference>
<dbReference type="InterPro" id="IPR004706">
    <property type="entry name" value="Arsenical-R_Acr3"/>
</dbReference>
<keyword evidence="3" id="KW-0813">Transport</keyword>
<keyword evidence="5 8" id="KW-0812">Transmembrane</keyword>
<evidence type="ECO:0000256" key="4">
    <source>
        <dbReference type="ARBA" id="ARBA00022475"/>
    </source>
</evidence>
<keyword evidence="10" id="KW-1185">Reference proteome</keyword>
<evidence type="ECO:0000256" key="8">
    <source>
        <dbReference type="SAM" id="Phobius"/>
    </source>
</evidence>
<dbReference type="EMBL" id="SFCI01000231">
    <property type="protein sequence ID" value="TFY81267.1"/>
    <property type="molecule type" value="Genomic_DNA"/>
</dbReference>
<comment type="caution">
    <text evidence="9">The sequence shown here is derived from an EMBL/GenBank/DDBJ whole genome shotgun (WGS) entry which is preliminary data.</text>
</comment>
<dbReference type="GO" id="GO:0015104">
    <property type="term" value="F:antimonite transmembrane transporter activity"/>
    <property type="evidence" value="ECO:0007669"/>
    <property type="project" value="TreeGrafter"/>
</dbReference>
<evidence type="ECO:0000313" key="9">
    <source>
        <dbReference type="EMBL" id="TFY81267.1"/>
    </source>
</evidence>
<accession>A0A4Z0A4L1</accession>
<evidence type="ECO:0000256" key="7">
    <source>
        <dbReference type="ARBA" id="ARBA00023136"/>
    </source>
</evidence>
<feature type="transmembrane region" description="Helical" evidence="8">
    <location>
        <begin position="63"/>
        <end position="84"/>
    </location>
</feature>
<reference evidence="9 10" key="1">
    <citation type="submission" date="2019-02" db="EMBL/GenBank/DDBJ databases">
        <title>Genome sequencing of the rare red list fungi Hericium alpestre (H. flagellum).</title>
        <authorList>
            <person name="Buettner E."/>
            <person name="Kellner H."/>
        </authorList>
    </citation>
    <scope>NUCLEOTIDE SEQUENCE [LARGE SCALE GENOMIC DNA]</scope>
    <source>
        <strain evidence="9 10">DSM 108284</strain>
    </source>
</reference>
<evidence type="ECO:0000256" key="6">
    <source>
        <dbReference type="ARBA" id="ARBA00022989"/>
    </source>
</evidence>
<dbReference type="GO" id="GO:0015297">
    <property type="term" value="F:antiporter activity"/>
    <property type="evidence" value="ECO:0007669"/>
    <property type="project" value="InterPro"/>
</dbReference>